<dbReference type="PANTHER" id="PTHR15067:SF4">
    <property type="entry name" value="E3 UBIQUITIN-PROTEIN LIGASE RNF8"/>
    <property type="match status" value="1"/>
</dbReference>
<evidence type="ECO:0000256" key="3">
    <source>
        <dbReference type="ARBA" id="ARBA00022692"/>
    </source>
</evidence>
<dbReference type="GO" id="GO:0008270">
    <property type="term" value="F:zinc ion binding"/>
    <property type="evidence" value="ECO:0007669"/>
    <property type="project" value="UniProtKB-KW"/>
</dbReference>
<dbReference type="CDD" id="cd14279">
    <property type="entry name" value="CUE"/>
    <property type="match status" value="1"/>
</dbReference>
<dbReference type="AlphaFoldDB" id="A0A448Z9Q4"/>
<dbReference type="Gene3D" id="3.30.40.10">
    <property type="entry name" value="Zinc/RING finger domain, C3HC4 (zinc finger)"/>
    <property type="match status" value="1"/>
</dbReference>
<dbReference type="GO" id="GO:0043130">
    <property type="term" value="F:ubiquitin binding"/>
    <property type="evidence" value="ECO:0007669"/>
    <property type="project" value="InterPro"/>
</dbReference>
<evidence type="ECO:0000259" key="13">
    <source>
        <dbReference type="PROSITE" id="PS51140"/>
    </source>
</evidence>
<dbReference type="PROSITE" id="PS51140">
    <property type="entry name" value="CUE"/>
    <property type="match status" value="1"/>
</dbReference>
<evidence type="ECO:0000256" key="10">
    <source>
        <dbReference type="PROSITE-ProRule" id="PRU00175"/>
    </source>
</evidence>
<dbReference type="Pfam" id="PF13639">
    <property type="entry name" value="zf-RING_2"/>
    <property type="match status" value="1"/>
</dbReference>
<dbReference type="GO" id="GO:0016020">
    <property type="term" value="C:membrane"/>
    <property type="evidence" value="ECO:0007669"/>
    <property type="project" value="UniProtKB-SubCell"/>
</dbReference>
<evidence type="ECO:0000256" key="1">
    <source>
        <dbReference type="ARBA" id="ARBA00004141"/>
    </source>
</evidence>
<dbReference type="Proteomes" id="UP000291116">
    <property type="component" value="Unassembled WGS sequence"/>
</dbReference>
<feature type="compositionally biased region" description="Pro residues" evidence="11">
    <location>
        <begin position="859"/>
        <end position="869"/>
    </location>
</feature>
<feature type="compositionally biased region" description="Low complexity" evidence="11">
    <location>
        <begin position="659"/>
        <end position="671"/>
    </location>
</feature>
<keyword evidence="9" id="KW-0472">Membrane</keyword>
<feature type="domain" description="RING-type" evidence="12">
    <location>
        <begin position="806"/>
        <end position="852"/>
    </location>
</feature>
<keyword evidence="5 10" id="KW-0863">Zinc-finger</keyword>
<feature type="region of interest" description="Disordered" evidence="11">
    <location>
        <begin position="947"/>
        <end position="975"/>
    </location>
</feature>
<evidence type="ECO:0000313" key="14">
    <source>
        <dbReference type="EMBL" id="VEU38783.1"/>
    </source>
</evidence>
<accession>A0A448Z9Q4</accession>
<feature type="compositionally biased region" description="Basic and acidic residues" evidence="11">
    <location>
        <begin position="679"/>
        <end position="698"/>
    </location>
</feature>
<keyword evidence="7" id="KW-0862">Zinc</keyword>
<evidence type="ECO:0000256" key="5">
    <source>
        <dbReference type="ARBA" id="ARBA00022771"/>
    </source>
</evidence>
<evidence type="ECO:0000256" key="8">
    <source>
        <dbReference type="ARBA" id="ARBA00022989"/>
    </source>
</evidence>
<feature type="compositionally biased region" description="Gly residues" evidence="11">
    <location>
        <begin position="370"/>
        <end position="384"/>
    </location>
</feature>
<protein>
    <recommendedName>
        <fullName evidence="16">RING-type domain-containing protein</fullName>
    </recommendedName>
</protein>
<evidence type="ECO:0000256" key="11">
    <source>
        <dbReference type="SAM" id="MobiDB-lite"/>
    </source>
</evidence>
<dbReference type="GO" id="GO:0000151">
    <property type="term" value="C:ubiquitin ligase complex"/>
    <property type="evidence" value="ECO:0007669"/>
    <property type="project" value="TreeGrafter"/>
</dbReference>
<sequence length="1056" mass="114148">MQEVLGADRFPGGDTVDPVNINGNDSNDININDSNDNDDGHAPPAEEGADYFREADPPRPFPESGSAGAATRESQPSTAVSYPNLLSPFSGSVGVGVFRISRWYCLLSVLSAFLAVVAAPSPIDRLGHLVASGAHRARAAEDRNNNHNSNNHNHNSNHNYHLQVPSTQASVGTAIGVDELVARAAFLGIAASRHTDQRQGSLSPPHPGGADAEGGREPRKGRRRRPATERHGSDPEARKRGGDAGCMSRSEAKARDQDEPGTVERTDTNENENENKNENTYKNKYKYKNSHTKNDIRRLPLSWLKYWAEQTAEHAGEIESARNQKQNPKIPAERSVWWRGPFQKSKNARDDKAAGNNDAAIDGSCSSDGNGNGNGNGNSNGNGKGSSSSSTAPQDDKVGSKASREWQWIDPIFWTHDSLPGLVTSIIDKILKSTPRLCVVTNFMLTMTYLLHSAVAAWFLSHSAFPGGIGQSGTAQRQQGSPPDENPPVLVTDWSFANSSAATGARERMGGFLVFKLLLISAVVAPDTLDLLILLTWFTLLGCLRSLDHLAHSTNTHLVGRGLPPDKGVVRLLAWVLACDALAAGSCVALFHTAGPGMVLLLTCDCALLGADAAGHVLGYYKSLLDHKHGEAVRGLEERQLALHQTPDNHHNDNDSNHNDSNNNNNNNNNNGNESSAGEQERDAQEEPSRRLEVRQASERLDREMERLEVAHNRRVAILDRGVFALEMACHVLTVAHFCHIWSLNGVQFTLIDGVLALHLHSAISSACTKLARRRNVHNIARDLQGRFPNATDEELDKASAAGDVCCICLGSMTTGGSVKKLRCGHLYHTHCLREVIERAQNLRSARCPLCREPLLDRPQPPQGDPPPADAETDNARATVTANPEPPRAGGADPARRPAAEAGGGGGDPARGEGERALFRFSTEGILPVWVPVPAFSFEVVRRPPNGTQGAGPLRNEPAAAEPRPQAPGTGAGDLANALGRRQQHEHEPSFLQRVLALAGLVPMSPEEEARALEQLVDMFPQYDRQDLLGELRDRGSIEAVTESILMGIFRGVPRS</sequence>
<dbReference type="SMART" id="SM00184">
    <property type="entry name" value="RING"/>
    <property type="match status" value="1"/>
</dbReference>
<evidence type="ECO:0000256" key="4">
    <source>
        <dbReference type="ARBA" id="ARBA00022723"/>
    </source>
</evidence>
<dbReference type="InterPro" id="IPR001841">
    <property type="entry name" value="Znf_RING"/>
</dbReference>
<evidence type="ECO:0000313" key="15">
    <source>
        <dbReference type="Proteomes" id="UP000291116"/>
    </source>
</evidence>
<evidence type="ECO:0000256" key="7">
    <source>
        <dbReference type="ARBA" id="ARBA00022833"/>
    </source>
</evidence>
<comment type="subcellular location">
    <subcellularLocation>
        <location evidence="1">Membrane</location>
        <topology evidence="1">Multi-pass membrane protein</topology>
    </subcellularLocation>
</comment>
<name>A0A448Z9Q4_9STRA</name>
<evidence type="ECO:0000256" key="2">
    <source>
        <dbReference type="ARBA" id="ARBA00022679"/>
    </source>
</evidence>
<feature type="region of interest" description="Disordered" evidence="11">
    <location>
        <begin position="1"/>
        <end position="76"/>
    </location>
</feature>
<keyword evidence="8" id="KW-1133">Transmembrane helix</keyword>
<evidence type="ECO:0000256" key="9">
    <source>
        <dbReference type="ARBA" id="ARBA00023136"/>
    </source>
</evidence>
<evidence type="ECO:0008006" key="16">
    <source>
        <dbReference type="Google" id="ProtNLM"/>
    </source>
</evidence>
<keyword evidence="4" id="KW-0479">Metal-binding</keyword>
<organism evidence="14 15">
    <name type="scientific">Pseudo-nitzschia multistriata</name>
    <dbReference type="NCBI Taxonomy" id="183589"/>
    <lineage>
        <taxon>Eukaryota</taxon>
        <taxon>Sar</taxon>
        <taxon>Stramenopiles</taxon>
        <taxon>Ochrophyta</taxon>
        <taxon>Bacillariophyta</taxon>
        <taxon>Bacillariophyceae</taxon>
        <taxon>Bacillariophycidae</taxon>
        <taxon>Bacillariales</taxon>
        <taxon>Bacillariaceae</taxon>
        <taxon>Pseudo-nitzschia</taxon>
    </lineage>
</organism>
<dbReference type="EMBL" id="CAACVS010000186">
    <property type="protein sequence ID" value="VEU38783.1"/>
    <property type="molecule type" value="Genomic_DNA"/>
</dbReference>
<keyword evidence="2" id="KW-0808">Transferase</keyword>
<feature type="compositionally biased region" description="Low complexity" evidence="11">
    <location>
        <begin position="957"/>
        <end position="968"/>
    </location>
</feature>
<dbReference type="PROSITE" id="PS50089">
    <property type="entry name" value="ZF_RING_2"/>
    <property type="match status" value="1"/>
</dbReference>
<feature type="compositionally biased region" description="Basic and acidic residues" evidence="11">
    <location>
        <begin position="646"/>
        <end position="658"/>
    </location>
</feature>
<dbReference type="GO" id="GO:0016567">
    <property type="term" value="P:protein ubiquitination"/>
    <property type="evidence" value="ECO:0007669"/>
    <property type="project" value="TreeGrafter"/>
</dbReference>
<feature type="region of interest" description="Disordered" evidence="11">
    <location>
        <begin position="318"/>
        <end position="402"/>
    </location>
</feature>
<proteinExistence type="predicted"/>
<evidence type="ECO:0000259" key="12">
    <source>
        <dbReference type="PROSITE" id="PS50089"/>
    </source>
</evidence>
<gene>
    <name evidence="14" type="ORF">PSNMU_V1.4_AUG-EV-PASAV3_0056150</name>
</gene>
<feature type="region of interest" description="Disordered" evidence="11">
    <location>
        <begin position="646"/>
        <end position="698"/>
    </location>
</feature>
<dbReference type="SUPFAM" id="SSF57850">
    <property type="entry name" value="RING/U-box"/>
    <property type="match status" value="1"/>
</dbReference>
<dbReference type="InterPro" id="IPR013083">
    <property type="entry name" value="Znf_RING/FYVE/PHD"/>
</dbReference>
<evidence type="ECO:0000256" key="6">
    <source>
        <dbReference type="ARBA" id="ARBA00022786"/>
    </source>
</evidence>
<feature type="compositionally biased region" description="Basic and acidic residues" evidence="11">
    <location>
        <begin position="250"/>
        <end position="281"/>
    </location>
</feature>
<dbReference type="InterPro" id="IPR003892">
    <property type="entry name" value="CUE"/>
</dbReference>
<dbReference type="GO" id="GO:0005829">
    <property type="term" value="C:cytosol"/>
    <property type="evidence" value="ECO:0007669"/>
    <property type="project" value="TreeGrafter"/>
</dbReference>
<keyword evidence="3" id="KW-0812">Transmembrane</keyword>
<keyword evidence="6" id="KW-0833">Ubl conjugation pathway</keyword>
<feature type="region of interest" description="Disordered" evidence="11">
    <location>
        <begin position="854"/>
        <end position="913"/>
    </location>
</feature>
<feature type="compositionally biased region" description="Low complexity" evidence="11">
    <location>
        <begin position="20"/>
        <end position="34"/>
    </location>
</feature>
<reference evidence="14 15" key="1">
    <citation type="submission" date="2019-01" db="EMBL/GenBank/DDBJ databases">
        <authorList>
            <person name="Ferrante I. M."/>
        </authorList>
    </citation>
    <scope>NUCLEOTIDE SEQUENCE [LARGE SCALE GENOMIC DNA]</scope>
    <source>
        <strain evidence="14 15">B856</strain>
    </source>
</reference>
<feature type="domain" description="CUE" evidence="13">
    <location>
        <begin position="1008"/>
        <end position="1049"/>
    </location>
</feature>
<dbReference type="GO" id="GO:0006511">
    <property type="term" value="P:ubiquitin-dependent protein catabolic process"/>
    <property type="evidence" value="ECO:0007669"/>
    <property type="project" value="TreeGrafter"/>
</dbReference>
<dbReference type="OrthoDB" id="8062037at2759"/>
<feature type="compositionally biased region" description="Basic and acidic residues" evidence="11">
    <location>
        <begin position="226"/>
        <end position="242"/>
    </location>
</feature>
<dbReference type="GO" id="GO:0061630">
    <property type="term" value="F:ubiquitin protein ligase activity"/>
    <property type="evidence" value="ECO:0007669"/>
    <property type="project" value="TreeGrafter"/>
</dbReference>
<dbReference type="PANTHER" id="PTHR15067">
    <property type="entry name" value="E3 UBIQUITIN-PROTEIN LIGASE RNF8"/>
    <property type="match status" value="1"/>
</dbReference>
<feature type="region of interest" description="Disordered" evidence="11">
    <location>
        <begin position="194"/>
        <end position="287"/>
    </location>
</feature>
<keyword evidence="15" id="KW-1185">Reference proteome</keyword>